<dbReference type="GO" id="GO:0005524">
    <property type="term" value="F:ATP binding"/>
    <property type="evidence" value="ECO:0007669"/>
    <property type="project" value="UniProtKB-UniRule"/>
</dbReference>
<protein>
    <submittedName>
        <fullName evidence="6">Serine/threonine-protein kinase SBK1-like isoform X2</fullName>
    </submittedName>
</protein>
<sequence length="348" mass="39150">MNPIPLADGDPIEELMLLMAQSLSSLEIREHFNVIKEIGRGKYGKVLLVTHRCRGTLMALKVMPKTSTKLQGFLREYCISLRVSSHPCIVGLFGIAFQSEEHYAFAQELVLGKDLFAVIEPRVGIPETAAKRCAQQIASALEFIHSKGLVHRDIKPENILLLDRACCRVKLADFGLAQKRGSQIQLISGTLPYMSPELCAVGVASDRDSKSRTILSVEPSLDTWAFAVVLFCLLTGYFPWERCAPNDRFYQEFAEWCQGEPGEWEVPSQWKRFSDSALAMFKKLLAVRAQDRYPVTEVLAYLDEEWVKLPVAENRKEEETTTEGCHGKGFSVCRTASHYGSPMQKDLQ</sequence>
<proteinExistence type="inferred from homology"/>
<dbReference type="GO" id="GO:0004674">
    <property type="term" value="F:protein serine/threonine kinase activity"/>
    <property type="evidence" value="ECO:0007669"/>
    <property type="project" value="UniProtKB-KW"/>
</dbReference>
<keyword evidence="1 3" id="KW-0547">Nucleotide-binding</keyword>
<keyword evidence="6" id="KW-0418">Kinase</keyword>
<evidence type="ECO:0000256" key="4">
    <source>
        <dbReference type="RuleBase" id="RU000304"/>
    </source>
</evidence>
<dbReference type="PANTHER" id="PTHR24359:SF34">
    <property type="entry name" value="PROTEIN KINASE DOMAIN-CONTAINING PROTEIN"/>
    <property type="match status" value="1"/>
</dbReference>
<feature type="binding site" evidence="3">
    <location>
        <position position="61"/>
    </location>
    <ligand>
        <name>ATP</name>
        <dbReference type="ChEBI" id="CHEBI:30616"/>
    </ligand>
</feature>
<evidence type="ECO:0000256" key="1">
    <source>
        <dbReference type="ARBA" id="ARBA00022741"/>
    </source>
</evidence>
<organism evidence="6 7">
    <name type="scientific">Acipenser oxyrinchus oxyrinchus</name>
    <dbReference type="NCBI Taxonomy" id="40147"/>
    <lineage>
        <taxon>Eukaryota</taxon>
        <taxon>Metazoa</taxon>
        <taxon>Chordata</taxon>
        <taxon>Craniata</taxon>
        <taxon>Vertebrata</taxon>
        <taxon>Euteleostomi</taxon>
        <taxon>Actinopterygii</taxon>
        <taxon>Chondrostei</taxon>
        <taxon>Acipenseriformes</taxon>
        <taxon>Acipenseridae</taxon>
        <taxon>Acipenser</taxon>
    </lineage>
</organism>
<dbReference type="PROSITE" id="PS00107">
    <property type="entry name" value="PROTEIN_KINASE_ATP"/>
    <property type="match status" value="1"/>
</dbReference>
<evidence type="ECO:0000256" key="3">
    <source>
        <dbReference type="PROSITE-ProRule" id="PRU10141"/>
    </source>
</evidence>
<comment type="caution">
    <text evidence="6">The sequence shown here is derived from an EMBL/GenBank/DDBJ whole genome shotgun (WGS) entry which is preliminary data.</text>
</comment>
<dbReference type="PROSITE" id="PS50011">
    <property type="entry name" value="PROTEIN_KINASE_DOM"/>
    <property type="match status" value="1"/>
</dbReference>
<dbReference type="Pfam" id="PF00069">
    <property type="entry name" value="Pkinase"/>
    <property type="match status" value="1"/>
</dbReference>
<accession>A0AAD8FQ55</accession>
<dbReference type="InterPro" id="IPR000719">
    <property type="entry name" value="Prot_kinase_dom"/>
</dbReference>
<dbReference type="Proteomes" id="UP001230051">
    <property type="component" value="Unassembled WGS sequence"/>
</dbReference>
<reference evidence="6" key="1">
    <citation type="submission" date="2022-02" db="EMBL/GenBank/DDBJ databases">
        <title>Atlantic sturgeon de novo genome assembly.</title>
        <authorList>
            <person name="Stock M."/>
            <person name="Klopp C."/>
            <person name="Guiguen Y."/>
            <person name="Cabau C."/>
            <person name="Parinello H."/>
            <person name="Santidrian Yebra-Pimentel E."/>
            <person name="Kuhl H."/>
            <person name="Dirks R.P."/>
            <person name="Guessner J."/>
            <person name="Wuertz S."/>
            <person name="Du K."/>
            <person name="Schartl M."/>
        </authorList>
    </citation>
    <scope>NUCLEOTIDE SEQUENCE</scope>
    <source>
        <strain evidence="6">STURGEONOMICS-FGT-2020</strain>
        <tissue evidence="6">Whole blood</tissue>
    </source>
</reference>
<dbReference type="SUPFAM" id="SSF56112">
    <property type="entry name" value="Protein kinase-like (PK-like)"/>
    <property type="match status" value="1"/>
</dbReference>
<dbReference type="InterPro" id="IPR011009">
    <property type="entry name" value="Kinase-like_dom_sf"/>
</dbReference>
<dbReference type="EMBL" id="JAGXEW010000052">
    <property type="protein sequence ID" value="KAK1151398.1"/>
    <property type="molecule type" value="Genomic_DNA"/>
</dbReference>
<dbReference type="PROSITE" id="PS00108">
    <property type="entry name" value="PROTEIN_KINASE_ST"/>
    <property type="match status" value="1"/>
</dbReference>
<dbReference type="Gene3D" id="1.10.510.10">
    <property type="entry name" value="Transferase(Phosphotransferase) domain 1"/>
    <property type="match status" value="1"/>
</dbReference>
<keyword evidence="7" id="KW-1185">Reference proteome</keyword>
<dbReference type="FunFam" id="1.10.510.10:FF:000999">
    <property type="entry name" value="Si:dkey-8e10.3"/>
    <property type="match status" value="1"/>
</dbReference>
<keyword evidence="4" id="KW-0723">Serine/threonine-protein kinase</keyword>
<comment type="similarity">
    <text evidence="4">Belongs to the protein kinase superfamily.</text>
</comment>
<dbReference type="InterPro" id="IPR008271">
    <property type="entry name" value="Ser/Thr_kinase_AS"/>
</dbReference>
<evidence type="ECO:0000313" key="6">
    <source>
        <dbReference type="EMBL" id="KAK1151398.1"/>
    </source>
</evidence>
<dbReference type="PANTHER" id="PTHR24359">
    <property type="entry name" value="SERINE/THREONINE-PROTEIN KINASE SBK1"/>
    <property type="match status" value="1"/>
</dbReference>
<dbReference type="AlphaFoldDB" id="A0AAD8FQ55"/>
<evidence type="ECO:0000259" key="5">
    <source>
        <dbReference type="PROSITE" id="PS50011"/>
    </source>
</evidence>
<keyword evidence="2 3" id="KW-0067">ATP-binding</keyword>
<dbReference type="SMART" id="SM00220">
    <property type="entry name" value="S_TKc"/>
    <property type="match status" value="1"/>
</dbReference>
<name>A0AAD8FQ55_ACIOX</name>
<evidence type="ECO:0000256" key="2">
    <source>
        <dbReference type="ARBA" id="ARBA00022840"/>
    </source>
</evidence>
<feature type="domain" description="Protein kinase" evidence="5">
    <location>
        <begin position="32"/>
        <end position="307"/>
    </location>
</feature>
<gene>
    <name evidence="6" type="primary">sbk1</name>
    <name evidence="6" type="ORF">AOXY_G32615</name>
</gene>
<keyword evidence="6" id="KW-0808">Transferase</keyword>
<dbReference type="InterPro" id="IPR017441">
    <property type="entry name" value="Protein_kinase_ATP_BS"/>
</dbReference>
<evidence type="ECO:0000313" key="7">
    <source>
        <dbReference type="Proteomes" id="UP001230051"/>
    </source>
</evidence>